<keyword evidence="2" id="KW-0732">Signal</keyword>
<feature type="region of interest" description="Disordered" evidence="1">
    <location>
        <begin position="326"/>
        <end position="363"/>
    </location>
</feature>
<protein>
    <submittedName>
        <fullName evidence="3">Uncharacterized protein</fullName>
    </submittedName>
</protein>
<feature type="region of interest" description="Disordered" evidence="1">
    <location>
        <begin position="473"/>
        <end position="502"/>
    </location>
</feature>
<feature type="compositionally biased region" description="Low complexity" evidence="1">
    <location>
        <begin position="396"/>
        <end position="406"/>
    </location>
</feature>
<organism evidence="3 4">
    <name type="scientific">Staphylotrichum longicolle</name>
    <dbReference type="NCBI Taxonomy" id="669026"/>
    <lineage>
        <taxon>Eukaryota</taxon>
        <taxon>Fungi</taxon>
        <taxon>Dikarya</taxon>
        <taxon>Ascomycota</taxon>
        <taxon>Pezizomycotina</taxon>
        <taxon>Sordariomycetes</taxon>
        <taxon>Sordariomycetidae</taxon>
        <taxon>Sordariales</taxon>
        <taxon>Chaetomiaceae</taxon>
        <taxon>Staphylotrichum</taxon>
    </lineage>
</organism>
<feature type="compositionally biased region" description="Acidic residues" evidence="1">
    <location>
        <begin position="113"/>
        <end position="128"/>
    </location>
</feature>
<evidence type="ECO:0000313" key="4">
    <source>
        <dbReference type="Proteomes" id="UP001197093"/>
    </source>
</evidence>
<dbReference type="AlphaFoldDB" id="A0AAD4HWD9"/>
<accession>A0AAD4HWD9</accession>
<dbReference type="Proteomes" id="UP001197093">
    <property type="component" value="Unassembled WGS sequence"/>
</dbReference>
<feature type="compositionally biased region" description="Basic and acidic residues" evidence="1">
    <location>
        <begin position="477"/>
        <end position="499"/>
    </location>
</feature>
<sequence length="543" mass="53337">MKQTTLTTLLTFTLPLTASAAAITRIRDPNDAVSCALGTNCHAGTLESNNDDAVLIPVSIGKRAAAAEAEADPRGGRGGGPGGMMGGAGGGRGGGRGGKRDVDVGDWVFEVQEANDDEETRDVEEEEGQVQRRDPKGGRKSGGSSSSGGSGSSTGKDFALDVASGTVSGGIVAGAEQLLNPQKRDPKGGRKSGGSSSSSSGGGGSSTGKDFALDVASGTISGGVVAGAEQLLNPQKRDPKGGRKSGGSTSSSGGGSSTGKDFALDVASGTVSGGIVAGAEQLLNPQKRDPKGGRKPSTSSSQSGSSTGKDIALDVASGTLSGGIVAGAEQLLNPQKRDPKGGRKSSSSTSSSGGGSSTGKDFALDVASGTVSGGIVAGAEQLLNPQKRDPKGGRKSGSSTSSSSGGSTAGGFAKDVAADILSGGVITGGEAILNQRNVEDNHPAQQKREPIGALLRLIPTIFRGASTAADVAGAASSEKRSEEPVERRGTESKGKELGKKIGAALADSDKKSGAAEAMARPGMLGLVTAGLAVYMVAGGLNAA</sequence>
<feature type="region of interest" description="Disordered" evidence="1">
    <location>
        <begin position="226"/>
        <end position="263"/>
    </location>
</feature>
<feature type="region of interest" description="Disordered" evidence="1">
    <location>
        <begin position="67"/>
        <end position="159"/>
    </location>
</feature>
<feature type="compositionally biased region" description="Gly residues" evidence="1">
    <location>
        <begin position="76"/>
        <end position="96"/>
    </location>
</feature>
<feature type="region of interest" description="Disordered" evidence="1">
    <location>
        <begin position="173"/>
        <end position="212"/>
    </location>
</feature>
<feature type="chain" id="PRO_5042082382" evidence="2">
    <location>
        <begin position="21"/>
        <end position="543"/>
    </location>
</feature>
<feature type="signal peptide" evidence="2">
    <location>
        <begin position="1"/>
        <end position="20"/>
    </location>
</feature>
<reference evidence="3" key="1">
    <citation type="submission" date="2023-02" db="EMBL/GenBank/DDBJ databases">
        <authorList>
            <person name="Palmer J.M."/>
        </authorList>
    </citation>
    <scope>NUCLEOTIDE SEQUENCE</scope>
    <source>
        <strain evidence="3">FW57</strain>
    </source>
</reference>
<keyword evidence="4" id="KW-1185">Reference proteome</keyword>
<feature type="compositionally biased region" description="Low complexity" evidence="1">
    <location>
        <begin position="297"/>
        <end position="308"/>
    </location>
</feature>
<name>A0AAD4HWD9_9PEZI</name>
<comment type="caution">
    <text evidence="3">The sequence shown here is derived from an EMBL/GenBank/DDBJ whole genome shotgun (WGS) entry which is preliminary data.</text>
</comment>
<proteinExistence type="predicted"/>
<feature type="region of interest" description="Disordered" evidence="1">
    <location>
        <begin position="377"/>
        <end position="411"/>
    </location>
</feature>
<evidence type="ECO:0000256" key="1">
    <source>
        <dbReference type="SAM" id="MobiDB-lite"/>
    </source>
</evidence>
<evidence type="ECO:0000256" key="2">
    <source>
        <dbReference type="SAM" id="SignalP"/>
    </source>
</evidence>
<feature type="region of interest" description="Disordered" evidence="1">
    <location>
        <begin position="277"/>
        <end position="314"/>
    </location>
</feature>
<evidence type="ECO:0000313" key="3">
    <source>
        <dbReference type="EMBL" id="KAG7286772.1"/>
    </source>
</evidence>
<gene>
    <name evidence="3" type="ORF">NEMBOFW57_009088</name>
</gene>
<dbReference type="EMBL" id="JAHCVI010000004">
    <property type="protein sequence ID" value="KAG7286772.1"/>
    <property type="molecule type" value="Genomic_DNA"/>
</dbReference>